<accession>A0A449A4R0</accession>
<dbReference type="KEGG" id="mnu:NCTC10166_00187"/>
<name>A0A449A4R0_9BACT</name>
<dbReference type="OrthoDB" id="394917at2"/>
<dbReference type="InterPro" id="IPR054825">
    <property type="entry name" value="P68-like"/>
</dbReference>
<gene>
    <name evidence="1" type="ORF">NCTC10166_00187</name>
</gene>
<dbReference type="EMBL" id="LR214951">
    <property type="protein sequence ID" value="VEU59228.1"/>
    <property type="molecule type" value="Genomic_DNA"/>
</dbReference>
<dbReference type="RefSeq" id="WP_129719631.1">
    <property type="nucleotide sequence ID" value="NZ_LR214951.1"/>
</dbReference>
<evidence type="ECO:0000313" key="1">
    <source>
        <dbReference type="EMBL" id="VEU59228.1"/>
    </source>
</evidence>
<dbReference type="NCBIfam" id="NF045826">
    <property type="entry name" value="lipo_P68"/>
    <property type="match status" value="1"/>
</dbReference>
<evidence type="ECO:0008006" key="3">
    <source>
        <dbReference type="Google" id="ProtNLM"/>
    </source>
</evidence>
<dbReference type="PROSITE" id="PS51257">
    <property type="entry name" value="PROKAR_LIPOPROTEIN"/>
    <property type="match status" value="1"/>
</dbReference>
<proteinExistence type="predicted"/>
<evidence type="ECO:0000313" key="2">
    <source>
        <dbReference type="Proteomes" id="UP000289440"/>
    </source>
</evidence>
<organism evidence="1 2">
    <name type="scientific">Mesomycoplasma neurolyticum</name>
    <dbReference type="NCBI Taxonomy" id="2120"/>
    <lineage>
        <taxon>Bacteria</taxon>
        <taxon>Bacillati</taxon>
        <taxon>Mycoplasmatota</taxon>
        <taxon>Mycoplasmoidales</taxon>
        <taxon>Metamycoplasmataceae</taxon>
        <taxon>Mesomycoplasma</taxon>
    </lineage>
</organism>
<dbReference type="Proteomes" id="UP000289440">
    <property type="component" value="Chromosome"/>
</dbReference>
<sequence>MNKTIKKILFFLISFMVLITFISCNPTKNKTTIKFATAQYKNWPLTKAMTKIVEMYNKENKGTKDFIEIEYLLNDKTKTLRESELALKQVVNIYKDFNFPDLANIILNNPMGAFLINSKNRNMDLSDVGVGFENFPEEIAKLHSVVPGERVDSKRMYSIPFNISDTNALMFNLDLMFLIFNLIENNGGKVDKNSNIYKKSLIASQTGSEIPENSFFLTLKAKNKSAFKNISVNDETFQSYNSILNFVDIFFNGIEIDETKIKDETPETNAIFGINYPIDTFFQDYNNLSQNKKMWNLKPNPNDENTTYLNYDILEDKILQSNFEETTKKYINNIKYLESKKNKKNIFNKKYQIKNTRVGYELRDYRMAFGFGFVVTKEELVNTLEKKNELIKKQNLTEEQVKKILPTEEDLYFLPQVTKSNILDKKGSWWEGGSSIVAISVDNNGPLDKATKKFLKWLFNAKVNYRNKQYNVTDLIPILSGYFFPSKNNVSEKYSEFLKQEILDRQKLINSLKQNNNDFEIISELEKEKLNLEAALVSQISLLNAIRNKDNLIYKLVDKKASSISKTIERELRNSTIKSNVNNEFESEKFLNEILNKMKK</sequence>
<reference evidence="1 2" key="1">
    <citation type="submission" date="2019-01" db="EMBL/GenBank/DDBJ databases">
        <authorList>
            <consortium name="Pathogen Informatics"/>
        </authorList>
    </citation>
    <scope>NUCLEOTIDE SEQUENCE [LARGE SCALE GENOMIC DNA]</scope>
    <source>
        <strain evidence="1 2">NCTC10166</strain>
    </source>
</reference>
<protein>
    <recommendedName>
        <fullName evidence="3">Lipoprotein</fullName>
    </recommendedName>
</protein>
<dbReference type="AlphaFoldDB" id="A0A449A4R0"/>
<keyword evidence="2" id="KW-1185">Reference proteome</keyword>